<comment type="caution">
    <text evidence="2">The sequence shown here is derived from an EMBL/GenBank/DDBJ whole genome shotgun (WGS) entry which is preliminary data.</text>
</comment>
<dbReference type="EMBL" id="JABEZW010000011">
    <property type="protein sequence ID" value="MBA0779551.1"/>
    <property type="molecule type" value="Genomic_DNA"/>
</dbReference>
<name>A0A7J9F2Z0_9ROSI</name>
<dbReference type="Proteomes" id="UP000593568">
    <property type="component" value="Unassembled WGS sequence"/>
</dbReference>
<sequence>MEESTRKIEDSEWASKRWDGNDKSRPKCDGPQFGGCSPCRGGGEEEI</sequence>
<feature type="region of interest" description="Disordered" evidence="1">
    <location>
        <begin position="1"/>
        <end position="47"/>
    </location>
</feature>
<gene>
    <name evidence="2" type="ORF">Gotri_003798</name>
</gene>
<evidence type="ECO:0000313" key="2">
    <source>
        <dbReference type="EMBL" id="MBA0779551.1"/>
    </source>
</evidence>
<keyword evidence="3" id="KW-1185">Reference proteome</keyword>
<organism evidence="2 3">
    <name type="scientific">Gossypium trilobum</name>
    <dbReference type="NCBI Taxonomy" id="34281"/>
    <lineage>
        <taxon>Eukaryota</taxon>
        <taxon>Viridiplantae</taxon>
        <taxon>Streptophyta</taxon>
        <taxon>Embryophyta</taxon>
        <taxon>Tracheophyta</taxon>
        <taxon>Spermatophyta</taxon>
        <taxon>Magnoliopsida</taxon>
        <taxon>eudicotyledons</taxon>
        <taxon>Gunneridae</taxon>
        <taxon>Pentapetalae</taxon>
        <taxon>rosids</taxon>
        <taxon>malvids</taxon>
        <taxon>Malvales</taxon>
        <taxon>Malvaceae</taxon>
        <taxon>Malvoideae</taxon>
        <taxon>Gossypium</taxon>
    </lineage>
</organism>
<accession>A0A7J9F2Z0</accession>
<proteinExistence type="predicted"/>
<evidence type="ECO:0000313" key="3">
    <source>
        <dbReference type="Proteomes" id="UP000593568"/>
    </source>
</evidence>
<reference evidence="2 3" key="1">
    <citation type="journal article" date="2019" name="Genome Biol. Evol.">
        <title>Insights into the evolution of the New World diploid cottons (Gossypium, subgenus Houzingenia) based on genome sequencing.</title>
        <authorList>
            <person name="Grover C.E."/>
            <person name="Arick M.A. 2nd"/>
            <person name="Thrash A."/>
            <person name="Conover J.L."/>
            <person name="Sanders W.S."/>
            <person name="Peterson D.G."/>
            <person name="Frelichowski J.E."/>
            <person name="Scheffler J.A."/>
            <person name="Scheffler B.E."/>
            <person name="Wendel J.F."/>
        </authorList>
    </citation>
    <scope>NUCLEOTIDE SEQUENCE [LARGE SCALE GENOMIC DNA]</scope>
    <source>
        <strain evidence="2">8</strain>
        <tissue evidence="2">Leaf</tissue>
    </source>
</reference>
<feature type="compositionally biased region" description="Basic and acidic residues" evidence="1">
    <location>
        <begin position="1"/>
        <end position="28"/>
    </location>
</feature>
<dbReference type="AlphaFoldDB" id="A0A7J9F2Z0"/>
<protein>
    <submittedName>
        <fullName evidence="2">Uncharacterized protein</fullName>
    </submittedName>
</protein>
<evidence type="ECO:0000256" key="1">
    <source>
        <dbReference type="SAM" id="MobiDB-lite"/>
    </source>
</evidence>